<sequence length="254" mass="27844">MALSPTPPEQARSNQGAPFNRLRNTHSVADSVVEEIEAGIARDKLPAGHRIGTKQDLCEQFGVAPATLGEAMRVLRERGLIEVRPGPGGGIFVAYQSPLIKLAHGVLQLRQRGATVNEVLEVLDALDEGIARDAAMFRTEADLADLDALMVELAAVWNDPIEGLHCNWKLHRRIGEISPNAVLKTFYLNLIDYIEGESTHSAGPDSNLGVPGFQQDSTERLRIHYELVDAIRSSDQEQVRVAALRHRTLGRTGH</sequence>
<dbReference type="InterPro" id="IPR011711">
    <property type="entry name" value="GntR_C"/>
</dbReference>
<dbReference type="SMART" id="SM00895">
    <property type="entry name" value="FCD"/>
    <property type="match status" value="1"/>
</dbReference>
<feature type="region of interest" description="Disordered" evidence="4">
    <location>
        <begin position="1"/>
        <end position="23"/>
    </location>
</feature>
<dbReference type="Gene3D" id="1.10.10.10">
    <property type="entry name" value="Winged helix-like DNA-binding domain superfamily/Winged helix DNA-binding domain"/>
    <property type="match status" value="1"/>
</dbReference>
<name>A0ABP7KF42_9MICO</name>
<organism evidence="6 7">
    <name type="scientific">Leifsonia kafniensis</name>
    <dbReference type="NCBI Taxonomy" id="475957"/>
    <lineage>
        <taxon>Bacteria</taxon>
        <taxon>Bacillati</taxon>
        <taxon>Actinomycetota</taxon>
        <taxon>Actinomycetes</taxon>
        <taxon>Micrococcales</taxon>
        <taxon>Microbacteriaceae</taxon>
        <taxon>Leifsonia</taxon>
    </lineage>
</organism>
<dbReference type="InterPro" id="IPR000524">
    <property type="entry name" value="Tscrpt_reg_HTH_GntR"/>
</dbReference>
<evidence type="ECO:0000256" key="3">
    <source>
        <dbReference type="ARBA" id="ARBA00023163"/>
    </source>
</evidence>
<dbReference type="InterPro" id="IPR008920">
    <property type="entry name" value="TF_FadR/GntR_C"/>
</dbReference>
<keyword evidence="1" id="KW-0805">Transcription regulation</keyword>
<dbReference type="SUPFAM" id="SSF46785">
    <property type="entry name" value="Winged helix' DNA-binding domain"/>
    <property type="match status" value="1"/>
</dbReference>
<dbReference type="Gene3D" id="1.20.120.530">
    <property type="entry name" value="GntR ligand-binding domain-like"/>
    <property type="match status" value="1"/>
</dbReference>
<evidence type="ECO:0000313" key="6">
    <source>
        <dbReference type="EMBL" id="GAA3875537.1"/>
    </source>
</evidence>
<dbReference type="RefSeq" id="WP_345065067.1">
    <property type="nucleotide sequence ID" value="NZ_BAABCN010000003.1"/>
</dbReference>
<dbReference type="InterPro" id="IPR036388">
    <property type="entry name" value="WH-like_DNA-bd_sf"/>
</dbReference>
<comment type="caution">
    <text evidence="6">The sequence shown here is derived from an EMBL/GenBank/DDBJ whole genome shotgun (WGS) entry which is preliminary data.</text>
</comment>
<evidence type="ECO:0000256" key="4">
    <source>
        <dbReference type="SAM" id="MobiDB-lite"/>
    </source>
</evidence>
<dbReference type="InterPro" id="IPR036390">
    <property type="entry name" value="WH_DNA-bd_sf"/>
</dbReference>
<keyword evidence="3" id="KW-0804">Transcription</keyword>
<dbReference type="PANTHER" id="PTHR43537:SF5">
    <property type="entry name" value="UXU OPERON TRANSCRIPTIONAL REGULATOR"/>
    <property type="match status" value="1"/>
</dbReference>
<proteinExistence type="predicted"/>
<dbReference type="SUPFAM" id="SSF48008">
    <property type="entry name" value="GntR ligand-binding domain-like"/>
    <property type="match status" value="1"/>
</dbReference>
<accession>A0ABP7KF42</accession>
<protein>
    <submittedName>
        <fullName evidence="6">FCD domain-containing protein</fullName>
    </submittedName>
</protein>
<gene>
    <name evidence="6" type="ORF">GCM10022381_17790</name>
</gene>
<dbReference type="PROSITE" id="PS50949">
    <property type="entry name" value="HTH_GNTR"/>
    <property type="match status" value="1"/>
</dbReference>
<evidence type="ECO:0000256" key="2">
    <source>
        <dbReference type="ARBA" id="ARBA00023125"/>
    </source>
</evidence>
<reference evidence="7" key="1">
    <citation type="journal article" date="2019" name="Int. J. Syst. Evol. Microbiol.">
        <title>The Global Catalogue of Microorganisms (GCM) 10K type strain sequencing project: providing services to taxonomists for standard genome sequencing and annotation.</title>
        <authorList>
            <consortium name="The Broad Institute Genomics Platform"/>
            <consortium name="The Broad Institute Genome Sequencing Center for Infectious Disease"/>
            <person name="Wu L."/>
            <person name="Ma J."/>
        </authorList>
    </citation>
    <scope>NUCLEOTIDE SEQUENCE [LARGE SCALE GENOMIC DNA]</scope>
    <source>
        <strain evidence="7">JCM 17021</strain>
    </source>
</reference>
<dbReference type="EMBL" id="BAABCN010000003">
    <property type="protein sequence ID" value="GAA3875537.1"/>
    <property type="molecule type" value="Genomic_DNA"/>
</dbReference>
<dbReference type="PANTHER" id="PTHR43537">
    <property type="entry name" value="TRANSCRIPTIONAL REGULATOR, GNTR FAMILY"/>
    <property type="match status" value="1"/>
</dbReference>
<dbReference type="Proteomes" id="UP001501803">
    <property type="component" value="Unassembled WGS sequence"/>
</dbReference>
<dbReference type="SMART" id="SM00345">
    <property type="entry name" value="HTH_GNTR"/>
    <property type="match status" value="1"/>
</dbReference>
<evidence type="ECO:0000313" key="7">
    <source>
        <dbReference type="Proteomes" id="UP001501803"/>
    </source>
</evidence>
<feature type="domain" description="HTH gntR-type" evidence="5">
    <location>
        <begin position="26"/>
        <end position="96"/>
    </location>
</feature>
<dbReference type="Pfam" id="PF07729">
    <property type="entry name" value="FCD"/>
    <property type="match status" value="1"/>
</dbReference>
<keyword evidence="2" id="KW-0238">DNA-binding</keyword>
<keyword evidence="7" id="KW-1185">Reference proteome</keyword>
<dbReference type="CDD" id="cd07377">
    <property type="entry name" value="WHTH_GntR"/>
    <property type="match status" value="1"/>
</dbReference>
<dbReference type="Pfam" id="PF00392">
    <property type="entry name" value="GntR"/>
    <property type="match status" value="1"/>
</dbReference>
<evidence type="ECO:0000259" key="5">
    <source>
        <dbReference type="PROSITE" id="PS50949"/>
    </source>
</evidence>
<evidence type="ECO:0000256" key="1">
    <source>
        <dbReference type="ARBA" id="ARBA00023015"/>
    </source>
</evidence>